<dbReference type="AlphaFoldDB" id="A0A934RMF0"/>
<evidence type="ECO:0008006" key="3">
    <source>
        <dbReference type="Google" id="ProtNLM"/>
    </source>
</evidence>
<accession>A0A934RMF0</accession>
<protein>
    <recommendedName>
        <fullName evidence="3">Peptide methionine sulfoxide reductase</fullName>
    </recommendedName>
</protein>
<proteinExistence type="predicted"/>
<dbReference type="RefSeq" id="WP_200391907.1">
    <property type="nucleotide sequence ID" value="NZ_JAENIO010000024.1"/>
</dbReference>
<gene>
    <name evidence="1" type="ORF">JIN78_10410</name>
</gene>
<evidence type="ECO:0000313" key="2">
    <source>
        <dbReference type="Proteomes" id="UP000604083"/>
    </source>
</evidence>
<sequence length="101" mass="10939">MLMHPDCPLADFTAKLARIPLGSSTGWAHGRRYLLTRLQVAGGGGEKLIGEAADGSDYISLNLYHLRKGKLLRPCEMSARKVIDFVQGLEFSPPGTTGQPD</sequence>
<organism evidence="1 2">
    <name type="scientific">Roseibacillus ishigakijimensis</name>
    <dbReference type="NCBI Taxonomy" id="454146"/>
    <lineage>
        <taxon>Bacteria</taxon>
        <taxon>Pseudomonadati</taxon>
        <taxon>Verrucomicrobiota</taxon>
        <taxon>Verrucomicrobiia</taxon>
        <taxon>Verrucomicrobiales</taxon>
        <taxon>Verrucomicrobiaceae</taxon>
        <taxon>Roseibacillus</taxon>
    </lineage>
</organism>
<comment type="caution">
    <text evidence="1">The sequence shown here is derived from an EMBL/GenBank/DDBJ whole genome shotgun (WGS) entry which is preliminary data.</text>
</comment>
<reference evidence="1" key="1">
    <citation type="submission" date="2021-01" db="EMBL/GenBank/DDBJ databases">
        <title>Modified the classification status of verrucomicrobia.</title>
        <authorList>
            <person name="Feng X."/>
        </authorList>
    </citation>
    <scope>NUCLEOTIDE SEQUENCE</scope>
    <source>
        <strain evidence="1">KCTC 12986</strain>
    </source>
</reference>
<keyword evidence="2" id="KW-1185">Reference proteome</keyword>
<name>A0A934RMF0_9BACT</name>
<dbReference type="Proteomes" id="UP000604083">
    <property type="component" value="Unassembled WGS sequence"/>
</dbReference>
<dbReference type="EMBL" id="JAENIO010000024">
    <property type="protein sequence ID" value="MBK1834472.1"/>
    <property type="molecule type" value="Genomic_DNA"/>
</dbReference>
<evidence type="ECO:0000313" key="1">
    <source>
        <dbReference type="EMBL" id="MBK1834472.1"/>
    </source>
</evidence>